<evidence type="ECO:0000256" key="1">
    <source>
        <dbReference type="ARBA" id="ARBA00006594"/>
    </source>
</evidence>
<dbReference type="GO" id="GO:0008168">
    <property type="term" value="F:methyltransferase activity"/>
    <property type="evidence" value="ECO:0007669"/>
    <property type="project" value="UniProtKB-KW"/>
</dbReference>
<evidence type="ECO:0000256" key="6">
    <source>
        <dbReference type="ARBA" id="ARBA00022747"/>
    </source>
</evidence>
<evidence type="ECO:0000259" key="8">
    <source>
        <dbReference type="Pfam" id="PF02384"/>
    </source>
</evidence>
<keyword evidence="5" id="KW-0949">S-adenosyl-L-methionine</keyword>
<evidence type="ECO:0000256" key="7">
    <source>
        <dbReference type="ARBA" id="ARBA00047942"/>
    </source>
</evidence>
<dbReference type="RefSeq" id="WP_341371990.1">
    <property type="nucleotide sequence ID" value="NZ_JBBPCO010000023.1"/>
</dbReference>
<dbReference type="InterPro" id="IPR029063">
    <property type="entry name" value="SAM-dependent_MTases_sf"/>
</dbReference>
<dbReference type="EC" id="2.1.1.72" evidence="2"/>
<evidence type="ECO:0000313" key="10">
    <source>
        <dbReference type="EMBL" id="MEK8090934.1"/>
    </source>
</evidence>
<comment type="catalytic activity">
    <reaction evidence="7">
        <text>a 2'-deoxyadenosine in DNA + S-adenosyl-L-methionine = an N(6)-methyl-2'-deoxyadenosine in DNA + S-adenosyl-L-homocysteine + H(+)</text>
        <dbReference type="Rhea" id="RHEA:15197"/>
        <dbReference type="Rhea" id="RHEA-COMP:12418"/>
        <dbReference type="Rhea" id="RHEA-COMP:12419"/>
        <dbReference type="ChEBI" id="CHEBI:15378"/>
        <dbReference type="ChEBI" id="CHEBI:57856"/>
        <dbReference type="ChEBI" id="CHEBI:59789"/>
        <dbReference type="ChEBI" id="CHEBI:90615"/>
        <dbReference type="ChEBI" id="CHEBI:90616"/>
        <dbReference type="EC" id="2.1.1.72"/>
    </reaction>
</comment>
<dbReference type="PRINTS" id="PR00507">
    <property type="entry name" value="N12N6MTFRASE"/>
</dbReference>
<dbReference type="Gene3D" id="1.20.1260.30">
    <property type="match status" value="1"/>
</dbReference>
<keyword evidence="11" id="KW-1185">Reference proteome</keyword>
<dbReference type="PROSITE" id="PS00092">
    <property type="entry name" value="N6_MTASE"/>
    <property type="match status" value="1"/>
</dbReference>
<reference evidence="10 11" key="1">
    <citation type="submission" date="2024-04" db="EMBL/GenBank/DDBJ databases">
        <authorList>
            <person name="Abashina T."/>
            <person name="Shaikin A."/>
        </authorList>
    </citation>
    <scope>NUCLEOTIDE SEQUENCE [LARGE SCALE GENOMIC DNA]</scope>
    <source>
        <strain evidence="10 11">AAFK</strain>
    </source>
</reference>
<dbReference type="InterPro" id="IPR002052">
    <property type="entry name" value="DNA_methylase_N6_adenine_CS"/>
</dbReference>
<dbReference type="InterPro" id="IPR003356">
    <property type="entry name" value="DNA_methylase_A-5"/>
</dbReference>
<comment type="caution">
    <text evidence="10">The sequence shown here is derived from an EMBL/GenBank/DDBJ whole genome shotgun (WGS) entry which is preliminary data.</text>
</comment>
<keyword evidence="6" id="KW-0680">Restriction system</keyword>
<name>A0ABU9DBP1_9PROT</name>
<evidence type="ECO:0000256" key="3">
    <source>
        <dbReference type="ARBA" id="ARBA00022603"/>
    </source>
</evidence>
<dbReference type="InterPro" id="IPR038333">
    <property type="entry name" value="T1MK-like_N_sf"/>
</dbReference>
<evidence type="ECO:0000256" key="5">
    <source>
        <dbReference type="ARBA" id="ARBA00022691"/>
    </source>
</evidence>
<keyword evidence="3 10" id="KW-0489">Methyltransferase</keyword>
<dbReference type="EMBL" id="JBBPCO010000023">
    <property type="protein sequence ID" value="MEK8090934.1"/>
    <property type="molecule type" value="Genomic_DNA"/>
</dbReference>
<feature type="domain" description="N6 adenine-specific DNA methyltransferase N-terminal" evidence="9">
    <location>
        <begin position="8"/>
        <end position="78"/>
    </location>
</feature>
<comment type="similarity">
    <text evidence="1">Belongs to the N(4)/N(6)-methyltransferase family.</text>
</comment>
<dbReference type="InterPro" id="IPR022749">
    <property type="entry name" value="D12N6_MeTrfase_N"/>
</dbReference>
<dbReference type="PANTHER" id="PTHR42933">
    <property type="entry name" value="SLR6095 PROTEIN"/>
    <property type="match status" value="1"/>
</dbReference>
<protein>
    <recommendedName>
        <fullName evidence="2">site-specific DNA-methyltransferase (adenine-specific)</fullName>
        <ecNumber evidence="2">2.1.1.72</ecNumber>
    </recommendedName>
</protein>
<organism evidence="10 11">
    <name type="scientific">Thermithiobacillus plumbiphilus</name>
    <dbReference type="NCBI Taxonomy" id="1729899"/>
    <lineage>
        <taxon>Bacteria</taxon>
        <taxon>Pseudomonadati</taxon>
        <taxon>Pseudomonadota</taxon>
        <taxon>Acidithiobacillia</taxon>
        <taxon>Acidithiobacillales</taxon>
        <taxon>Thermithiobacillaceae</taxon>
        <taxon>Thermithiobacillus</taxon>
    </lineage>
</organism>
<evidence type="ECO:0000259" key="9">
    <source>
        <dbReference type="Pfam" id="PF12161"/>
    </source>
</evidence>
<evidence type="ECO:0000256" key="4">
    <source>
        <dbReference type="ARBA" id="ARBA00022679"/>
    </source>
</evidence>
<dbReference type="SUPFAM" id="SSF53335">
    <property type="entry name" value="S-adenosyl-L-methionine-dependent methyltransferases"/>
    <property type="match status" value="1"/>
</dbReference>
<keyword evidence="4" id="KW-0808">Transferase</keyword>
<dbReference type="InterPro" id="IPR051537">
    <property type="entry name" value="DNA_Adenine_Mtase"/>
</dbReference>
<dbReference type="PANTHER" id="PTHR42933:SF4">
    <property type="entry name" value="TYPE I RESTRICTION ENZYME ECOKI METHYLASE SUBUNIT"/>
    <property type="match status" value="1"/>
</dbReference>
<dbReference type="Pfam" id="PF02384">
    <property type="entry name" value="N6_Mtase"/>
    <property type="match status" value="1"/>
</dbReference>
<dbReference type="Proteomes" id="UP001446205">
    <property type="component" value="Unassembled WGS sequence"/>
</dbReference>
<dbReference type="Pfam" id="PF12161">
    <property type="entry name" value="HsdM_N"/>
    <property type="match status" value="1"/>
</dbReference>
<gene>
    <name evidence="10" type="ORF">WOB96_14365</name>
</gene>
<accession>A0ABU9DBP1</accession>
<evidence type="ECO:0000256" key="2">
    <source>
        <dbReference type="ARBA" id="ARBA00011900"/>
    </source>
</evidence>
<evidence type="ECO:0000313" key="11">
    <source>
        <dbReference type="Proteomes" id="UP001446205"/>
    </source>
</evidence>
<feature type="domain" description="DNA methylase adenine-specific" evidence="8">
    <location>
        <begin position="154"/>
        <end position="459"/>
    </location>
</feature>
<dbReference type="Gene3D" id="3.40.50.150">
    <property type="entry name" value="Vaccinia Virus protein VP39"/>
    <property type="match status" value="1"/>
</dbReference>
<proteinExistence type="inferred from homology"/>
<dbReference type="GO" id="GO:0032259">
    <property type="term" value="P:methylation"/>
    <property type="evidence" value="ECO:0007669"/>
    <property type="project" value="UniProtKB-KW"/>
</dbReference>
<sequence>MFEQTFRNIDDVLWKEAGCATELDYTEQTSWMLFLKYLDDLEHERAQEAELMGKPYSFVIDVPYRWSAWAAPKTAAGEFDHDRALTGADLIAFVNGTLFPYLQGFRERASGTATLEYRIGEIFSEIRNKFASGYSLRDALELIDGLSFGSQAEKHELSHLYEAKIRNMGNAGRNGGEYYTPRPLIRAMIRVIKPKIGERIYDAAAGSAGFLCEAHDYLRYGADGQGDGSHLSTADLDTLQTRTFYAKEKKSLPYVIGIMNMILHGIETPNIVHTNSLTENLADIQEKDRFDVILANPPFGGKERKEVQQNFPIKTGETAFLFLQHFIKYLKAGGRAAIVIKNTFLSNSDNASRALRRELLQSCKLHTILDCPGGTFLGAGVKTVVLFFEKGAPTRKIWYYQLDPGRSLGKTNPLNDNDLADFVARQAAFEDSENSWTVDVSDIDPDSVDLSVKNPNKAEAKPLRDPEVIINEIETLDKESEEILEGIRGML</sequence>